<sequence length="47" mass="5360">MRNLTEWSEEQQERTRDVLERMNIVAFSFSMIGKKKGCPLKGSGAIS</sequence>
<comment type="caution">
    <text evidence="1">The sequence shown here is derived from an EMBL/GenBank/DDBJ whole genome shotgun (WGS) entry which is preliminary data.</text>
</comment>
<gene>
    <name evidence="1" type="ORF">SDC9_123771</name>
</gene>
<evidence type="ECO:0000313" key="1">
    <source>
        <dbReference type="EMBL" id="MPM76772.1"/>
    </source>
</evidence>
<dbReference type="AlphaFoldDB" id="A0A645CJ19"/>
<accession>A0A645CJ19</accession>
<name>A0A645CJ19_9ZZZZ</name>
<proteinExistence type="predicted"/>
<organism evidence="1">
    <name type="scientific">bioreactor metagenome</name>
    <dbReference type="NCBI Taxonomy" id="1076179"/>
    <lineage>
        <taxon>unclassified sequences</taxon>
        <taxon>metagenomes</taxon>
        <taxon>ecological metagenomes</taxon>
    </lineage>
</organism>
<protein>
    <submittedName>
        <fullName evidence="1">Uncharacterized protein</fullName>
    </submittedName>
</protein>
<reference evidence="1" key="1">
    <citation type="submission" date="2019-08" db="EMBL/GenBank/DDBJ databases">
        <authorList>
            <person name="Kucharzyk K."/>
            <person name="Murdoch R.W."/>
            <person name="Higgins S."/>
            <person name="Loffler F."/>
        </authorList>
    </citation>
    <scope>NUCLEOTIDE SEQUENCE</scope>
</reference>
<dbReference type="EMBL" id="VSSQ01027492">
    <property type="protein sequence ID" value="MPM76772.1"/>
    <property type="molecule type" value="Genomic_DNA"/>
</dbReference>